<comment type="catalytic activity">
    <reaction evidence="1">
        <text>GDP-alpha-D-mannose + H2O = alpha-D-mannose 1-phosphate + GMP + 2 H(+)</text>
        <dbReference type="Rhea" id="RHEA:27978"/>
        <dbReference type="ChEBI" id="CHEBI:15377"/>
        <dbReference type="ChEBI" id="CHEBI:15378"/>
        <dbReference type="ChEBI" id="CHEBI:57527"/>
        <dbReference type="ChEBI" id="CHEBI:58115"/>
        <dbReference type="ChEBI" id="CHEBI:58409"/>
    </reaction>
</comment>
<dbReference type="SUPFAM" id="SSF55811">
    <property type="entry name" value="Nudix"/>
    <property type="match status" value="1"/>
</dbReference>
<dbReference type="CDD" id="cd03424">
    <property type="entry name" value="NUDIX_ADPRase_Nudt5_UGPPase_Nudt14"/>
    <property type="match status" value="1"/>
</dbReference>
<dbReference type="GO" id="GO:0016787">
    <property type="term" value="F:hydrolase activity"/>
    <property type="evidence" value="ECO:0007669"/>
    <property type="project" value="UniProtKB-KW"/>
</dbReference>
<dbReference type="FunFam" id="3.90.79.10:FF:000024">
    <property type="entry name" value="ADP-ribose pyrophosphatase"/>
    <property type="match status" value="1"/>
</dbReference>
<dbReference type="PANTHER" id="PTHR11839">
    <property type="entry name" value="UDP/ADP-SUGAR PYROPHOSPHATASE"/>
    <property type="match status" value="1"/>
</dbReference>
<dbReference type="GO" id="GO:0019693">
    <property type="term" value="P:ribose phosphate metabolic process"/>
    <property type="evidence" value="ECO:0007669"/>
    <property type="project" value="TreeGrafter"/>
</dbReference>
<comment type="cofactor">
    <cofactor evidence="2">
        <name>Mg(2+)</name>
        <dbReference type="ChEBI" id="CHEBI:18420"/>
    </cofactor>
</comment>
<evidence type="ECO:0000256" key="1">
    <source>
        <dbReference type="ARBA" id="ARBA00000847"/>
    </source>
</evidence>
<reference evidence="9" key="1">
    <citation type="journal article" date="2020" name="mSystems">
        <title>Genome- and Community-Level Interaction Insights into Carbon Utilization and Element Cycling Functions of Hydrothermarchaeota in Hydrothermal Sediment.</title>
        <authorList>
            <person name="Zhou Z."/>
            <person name="Liu Y."/>
            <person name="Xu W."/>
            <person name="Pan J."/>
            <person name="Luo Z.H."/>
            <person name="Li M."/>
        </authorList>
    </citation>
    <scope>NUCLEOTIDE SEQUENCE [LARGE SCALE GENOMIC DNA]</scope>
    <source>
        <strain evidence="9">SpSt-349</strain>
    </source>
</reference>
<comment type="caution">
    <text evidence="9">The sequence shown here is derived from an EMBL/GenBank/DDBJ whole genome shotgun (WGS) entry which is preliminary data.</text>
</comment>
<gene>
    <name evidence="9" type="ORF">ENQ87_05595</name>
</gene>
<evidence type="ECO:0000256" key="4">
    <source>
        <dbReference type="ARBA" id="ARBA00016377"/>
    </source>
</evidence>
<organism evidence="9">
    <name type="scientific">Geobacter metallireducens</name>
    <dbReference type="NCBI Taxonomy" id="28232"/>
    <lineage>
        <taxon>Bacteria</taxon>
        <taxon>Pseudomonadati</taxon>
        <taxon>Thermodesulfobacteriota</taxon>
        <taxon>Desulfuromonadia</taxon>
        <taxon>Geobacterales</taxon>
        <taxon>Geobacteraceae</taxon>
        <taxon>Geobacter</taxon>
    </lineage>
</organism>
<evidence type="ECO:0000313" key="9">
    <source>
        <dbReference type="EMBL" id="HEN41839.1"/>
    </source>
</evidence>
<comment type="similarity">
    <text evidence="3">Belongs to the Nudix hydrolase family. NudK subfamily.</text>
</comment>
<sequence>METRNRSFPFRGLVVDVEQMDVRIGHKGWHTFQVVRHPGGVGVLPLHDDGTVTLIRQLRPSVDETLLEIPAGRLDPGEEPAACGLRELAEETGLSAARLAPLGVILTSPGVFDEAIHLYLATGLAQGEADPEQYEEIEAVRLPLDEAIAMATDGRIRDSKTIIALFRAKAGLP</sequence>
<dbReference type="PANTHER" id="PTHR11839:SF18">
    <property type="entry name" value="NUDIX HYDROLASE DOMAIN-CONTAINING PROTEIN"/>
    <property type="match status" value="1"/>
</dbReference>
<evidence type="ECO:0000256" key="3">
    <source>
        <dbReference type="ARBA" id="ARBA00007275"/>
    </source>
</evidence>
<dbReference type="Gene3D" id="3.90.79.10">
    <property type="entry name" value="Nucleoside Triphosphate Pyrophosphohydrolase"/>
    <property type="match status" value="1"/>
</dbReference>
<feature type="domain" description="Nudix hydrolase" evidence="8">
    <location>
        <begin position="36"/>
        <end position="164"/>
    </location>
</feature>
<proteinExistence type="inferred from homology"/>
<protein>
    <recommendedName>
        <fullName evidence="4">GDP-mannose pyrophosphatase</fullName>
    </recommendedName>
    <alternativeName>
        <fullName evidence="6">GDP-mannose hydrolase</fullName>
    </alternativeName>
    <alternativeName>
        <fullName evidence="7">GDPMK</fullName>
    </alternativeName>
</protein>
<evidence type="ECO:0000256" key="2">
    <source>
        <dbReference type="ARBA" id="ARBA00001946"/>
    </source>
</evidence>
<dbReference type="GO" id="GO:0006753">
    <property type="term" value="P:nucleoside phosphate metabolic process"/>
    <property type="evidence" value="ECO:0007669"/>
    <property type="project" value="TreeGrafter"/>
</dbReference>
<dbReference type="Pfam" id="PF00293">
    <property type="entry name" value="NUDIX"/>
    <property type="match status" value="1"/>
</dbReference>
<dbReference type="InterPro" id="IPR015797">
    <property type="entry name" value="NUDIX_hydrolase-like_dom_sf"/>
</dbReference>
<evidence type="ECO:0000256" key="7">
    <source>
        <dbReference type="ARBA" id="ARBA00032272"/>
    </source>
</evidence>
<dbReference type="GO" id="GO:0005829">
    <property type="term" value="C:cytosol"/>
    <property type="evidence" value="ECO:0007669"/>
    <property type="project" value="TreeGrafter"/>
</dbReference>
<dbReference type="AlphaFoldDB" id="A0A831UG85"/>
<dbReference type="InterPro" id="IPR000086">
    <property type="entry name" value="NUDIX_hydrolase_dom"/>
</dbReference>
<accession>A0A831UG85</accession>
<dbReference type="EMBL" id="DSOV01000020">
    <property type="protein sequence ID" value="HEN41839.1"/>
    <property type="molecule type" value="Genomic_DNA"/>
</dbReference>
<evidence type="ECO:0000256" key="6">
    <source>
        <dbReference type="ARBA" id="ARBA00032162"/>
    </source>
</evidence>
<name>A0A831UG85_GEOME</name>
<keyword evidence="5 9" id="KW-0378">Hydrolase</keyword>
<dbReference type="PROSITE" id="PS51462">
    <property type="entry name" value="NUDIX"/>
    <property type="match status" value="1"/>
</dbReference>
<evidence type="ECO:0000259" key="8">
    <source>
        <dbReference type="PROSITE" id="PS51462"/>
    </source>
</evidence>
<evidence type="ECO:0000256" key="5">
    <source>
        <dbReference type="ARBA" id="ARBA00022801"/>
    </source>
</evidence>